<keyword evidence="4 12" id="KW-0812">Transmembrane</keyword>
<dbReference type="STRING" id="1120955.SAMN03080610_01501"/>
<keyword evidence="12" id="KW-0479">Metal-binding</keyword>
<dbReference type="AlphaFoldDB" id="A0A1G5N6D3"/>
<feature type="binding site" evidence="12">
    <location>
        <position position="84"/>
    </location>
    <ligand>
        <name>Na(+)</name>
        <dbReference type="ChEBI" id="CHEBI:29101"/>
        <note>structural</note>
    </ligand>
</feature>
<keyword evidence="6 12" id="KW-0915">Sodium</keyword>
<protein>
    <recommendedName>
        <fullName evidence="12">Fluoride-specific ion channel FluC</fullName>
    </recommendedName>
</protein>
<dbReference type="GO" id="GO:0140114">
    <property type="term" value="P:cellular detoxification of fluoride"/>
    <property type="evidence" value="ECO:0007669"/>
    <property type="project" value="UniProtKB-UniRule"/>
</dbReference>
<evidence type="ECO:0000256" key="2">
    <source>
        <dbReference type="ARBA" id="ARBA00022475"/>
    </source>
</evidence>
<gene>
    <name evidence="12" type="primary">fluC</name>
    <name evidence="12" type="synonym">crcB</name>
    <name evidence="13" type="ORF">SAMN03080610_01501</name>
</gene>
<evidence type="ECO:0000256" key="8">
    <source>
        <dbReference type="ARBA" id="ARBA00023136"/>
    </source>
</evidence>
<dbReference type="RefSeq" id="WP_092811113.1">
    <property type="nucleotide sequence ID" value="NZ_FMVW01000002.1"/>
</dbReference>
<evidence type="ECO:0000313" key="13">
    <source>
        <dbReference type="EMBL" id="SCZ32279.1"/>
    </source>
</evidence>
<dbReference type="Pfam" id="PF02537">
    <property type="entry name" value="CRCB"/>
    <property type="match status" value="1"/>
</dbReference>
<dbReference type="InterPro" id="IPR003691">
    <property type="entry name" value="FluC"/>
</dbReference>
<evidence type="ECO:0000256" key="12">
    <source>
        <dbReference type="HAMAP-Rule" id="MF_00454"/>
    </source>
</evidence>
<evidence type="ECO:0000256" key="11">
    <source>
        <dbReference type="ARBA" id="ARBA00035585"/>
    </source>
</evidence>
<evidence type="ECO:0000256" key="3">
    <source>
        <dbReference type="ARBA" id="ARBA00022519"/>
    </source>
</evidence>
<dbReference type="EMBL" id="FMVW01000002">
    <property type="protein sequence ID" value="SCZ32279.1"/>
    <property type="molecule type" value="Genomic_DNA"/>
</dbReference>
<keyword evidence="3" id="KW-0997">Cell inner membrane</keyword>
<dbReference type="GO" id="GO:0062054">
    <property type="term" value="F:fluoride channel activity"/>
    <property type="evidence" value="ECO:0007669"/>
    <property type="project" value="UniProtKB-UniRule"/>
</dbReference>
<dbReference type="PANTHER" id="PTHR28259:SF1">
    <property type="entry name" value="FLUORIDE EXPORT PROTEIN 1-RELATED"/>
    <property type="match status" value="1"/>
</dbReference>
<proteinExistence type="inferred from homology"/>
<evidence type="ECO:0000256" key="5">
    <source>
        <dbReference type="ARBA" id="ARBA00022989"/>
    </source>
</evidence>
<sequence>MPRQARLLMAVALGAGSGSLLRYLSSLAALALFGSGFAWGTLFVNVVGSFLIGLYSTLTEPDGRIMAGPILRQGVLTGFCGGFTTFSVFSLETFLFLQAHAFGLAALNVAASVILWLVAVWIGYRIGVRLNRLKGS</sequence>
<keyword evidence="14" id="KW-1185">Reference proteome</keyword>
<comment type="activity regulation">
    <text evidence="12">Na(+) is not transported, but it plays an essential structural role and its presence is essential for fluoride channel function.</text>
</comment>
<dbReference type="GO" id="GO:0005886">
    <property type="term" value="C:plasma membrane"/>
    <property type="evidence" value="ECO:0007669"/>
    <property type="project" value="UniProtKB-SubCell"/>
</dbReference>
<name>A0A1G5N6D3_AFIMA</name>
<keyword evidence="12" id="KW-0813">Transport</keyword>
<dbReference type="HAMAP" id="MF_00454">
    <property type="entry name" value="FluC"/>
    <property type="match status" value="1"/>
</dbReference>
<dbReference type="GO" id="GO:0046872">
    <property type="term" value="F:metal ion binding"/>
    <property type="evidence" value="ECO:0007669"/>
    <property type="project" value="UniProtKB-KW"/>
</dbReference>
<keyword evidence="9 12" id="KW-0407">Ion channel</keyword>
<feature type="transmembrane region" description="Helical" evidence="12">
    <location>
        <begin position="70"/>
        <end position="89"/>
    </location>
</feature>
<feature type="binding site" evidence="12">
    <location>
        <position position="81"/>
    </location>
    <ligand>
        <name>Na(+)</name>
        <dbReference type="ChEBI" id="CHEBI:29101"/>
        <note>structural</note>
    </ligand>
</feature>
<keyword evidence="8 12" id="KW-0472">Membrane</keyword>
<comment type="function">
    <text evidence="12">Fluoride-specific ion channel. Important for reducing fluoride concentration in the cell, thus reducing its toxicity.</text>
</comment>
<comment type="subcellular location">
    <subcellularLocation>
        <location evidence="1 12">Cell membrane</location>
        <topology evidence="1 12">Multi-pass membrane protein</topology>
    </subcellularLocation>
</comment>
<keyword evidence="5 12" id="KW-1133">Transmembrane helix</keyword>
<feature type="transmembrane region" description="Helical" evidence="12">
    <location>
        <begin position="7"/>
        <end position="25"/>
    </location>
</feature>
<organism evidence="13 14">
    <name type="scientific">Afifella marina DSM 2698</name>
    <dbReference type="NCBI Taxonomy" id="1120955"/>
    <lineage>
        <taxon>Bacteria</taxon>
        <taxon>Pseudomonadati</taxon>
        <taxon>Pseudomonadota</taxon>
        <taxon>Alphaproteobacteria</taxon>
        <taxon>Hyphomicrobiales</taxon>
        <taxon>Afifellaceae</taxon>
        <taxon>Afifella</taxon>
    </lineage>
</organism>
<evidence type="ECO:0000256" key="9">
    <source>
        <dbReference type="ARBA" id="ARBA00023303"/>
    </source>
</evidence>
<comment type="catalytic activity">
    <reaction evidence="11">
        <text>fluoride(in) = fluoride(out)</text>
        <dbReference type="Rhea" id="RHEA:76159"/>
        <dbReference type="ChEBI" id="CHEBI:17051"/>
    </reaction>
    <physiologicalReaction direction="left-to-right" evidence="11">
        <dbReference type="Rhea" id="RHEA:76160"/>
    </physiologicalReaction>
</comment>
<dbReference type="Proteomes" id="UP000199347">
    <property type="component" value="Unassembled WGS sequence"/>
</dbReference>
<feature type="transmembrane region" description="Helical" evidence="12">
    <location>
        <begin position="101"/>
        <end position="124"/>
    </location>
</feature>
<evidence type="ECO:0000256" key="6">
    <source>
        <dbReference type="ARBA" id="ARBA00023053"/>
    </source>
</evidence>
<accession>A0A1G5N6D3</accession>
<comment type="similarity">
    <text evidence="10 12">Belongs to the fluoride channel Fluc/FEX (TC 1.A.43) family.</text>
</comment>
<evidence type="ECO:0000313" key="14">
    <source>
        <dbReference type="Proteomes" id="UP000199347"/>
    </source>
</evidence>
<evidence type="ECO:0000256" key="7">
    <source>
        <dbReference type="ARBA" id="ARBA00023065"/>
    </source>
</evidence>
<evidence type="ECO:0000256" key="1">
    <source>
        <dbReference type="ARBA" id="ARBA00004651"/>
    </source>
</evidence>
<feature type="transmembrane region" description="Helical" evidence="12">
    <location>
        <begin position="37"/>
        <end position="58"/>
    </location>
</feature>
<dbReference type="OrthoDB" id="9806299at2"/>
<evidence type="ECO:0000256" key="4">
    <source>
        <dbReference type="ARBA" id="ARBA00022692"/>
    </source>
</evidence>
<keyword evidence="7 12" id="KW-0406">Ion transport</keyword>
<reference evidence="14" key="1">
    <citation type="submission" date="2016-10" db="EMBL/GenBank/DDBJ databases">
        <authorList>
            <person name="Varghese N."/>
            <person name="Submissions S."/>
        </authorList>
    </citation>
    <scope>NUCLEOTIDE SEQUENCE [LARGE SCALE GENOMIC DNA]</scope>
    <source>
        <strain evidence="14">DSM 2698</strain>
    </source>
</reference>
<keyword evidence="2 12" id="KW-1003">Cell membrane</keyword>
<dbReference type="PANTHER" id="PTHR28259">
    <property type="entry name" value="FLUORIDE EXPORT PROTEIN 1-RELATED"/>
    <property type="match status" value="1"/>
</dbReference>
<evidence type="ECO:0000256" key="10">
    <source>
        <dbReference type="ARBA" id="ARBA00035120"/>
    </source>
</evidence>